<reference evidence="1 2" key="1">
    <citation type="submission" date="2018-11" db="EMBL/GenBank/DDBJ databases">
        <authorList>
            <consortium name="Pathogen Informatics"/>
        </authorList>
    </citation>
    <scope>NUCLEOTIDE SEQUENCE [LARGE SCALE GENOMIC DNA]</scope>
</reference>
<keyword evidence="2" id="KW-1185">Reference proteome</keyword>
<sequence length="132" mass="14822">MTTGSLSAAAEGPSREAAIAGMTVLRVLNVTRQWDFEDDHELKSNMQLLLGELLRNPRLAPNNQKVALQLSHEVLNDQLVESKVDLSKLITPTQVRLLITLCMYTFCFGKDAVCEPTQGRSALGWEWVWLHM</sequence>
<dbReference type="SMR" id="A0A3P6PDA1"/>
<evidence type="ECO:0000313" key="1">
    <source>
        <dbReference type="EMBL" id="VDK34612.1"/>
    </source>
</evidence>
<dbReference type="EMBL" id="UYRU01002705">
    <property type="protein sequence ID" value="VDK34612.1"/>
    <property type="molecule type" value="Genomic_DNA"/>
</dbReference>
<proteinExistence type="predicted"/>
<organism evidence="1 2">
    <name type="scientific">Dibothriocephalus latus</name>
    <name type="common">Fish tapeworm</name>
    <name type="synonym">Diphyllobothrium latum</name>
    <dbReference type="NCBI Taxonomy" id="60516"/>
    <lineage>
        <taxon>Eukaryota</taxon>
        <taxon>Metazoa</taxon>
        <taxon>Spiralia</taxon>
        <taxon>Lophotrochozoa</taxon>
        <taxon>Platyhelminthes</taxon>
        <taxon>Cestoda</taxon>
        <taxon>Eucestoda</taxon>
        <taxon>Diphyllobothriidea</taxon>
        <taxon>Diphyllobothriidae</taxon>
        <taxon>Dibothriocephalus</taxon>
    </lineage>
</organism>
<gene>
    <name evidence="1" type="ORF">DILT_LOCUS604</name>
</gene>
<accession>A0A3P6PDA1</accession>
<evidence type="ECO:0000313" key="2">
    <source>
        <dbReference type="Proteomes" id="UP000281553"/>
    </source>
</evidence>
<name>A0A3P6PDA1_DIBLA</name>
<dbReference type="Proteomes" id="UP000281553">
    <property type="component" value="Unassembled WGS sequence"/>
</dbReference>
<dbReference type="AlphaFoldDB" id="A0A3P6PDA1"/>
<protein>
    <submittedName>
        <fullName evidence="1">Uncharacterized protein</fullName>
    </submittedName>
</protein>